<accession>A0AAV6RSF7</accession>
<evidence type="ECO:0000256" key="1">
    <source>
        <dbReference type="SAM" id="MobiDB-lite"/>
    </source>
</evidence>
<evidence type="ECO:0000313" key="3">
    <source>
        <dbReference type="Proteomes" id="UP000693946"/>
    </source>
</evidence>
<comment type="caution">
    <text evidence="2">The sequence shown here is derived from an EMBL/GenBank/DDBJ whole genome shotgun (WGS) entry which is preliminary data.</text>
</comment>
<keyword evidence="3" id="KW-1185">Reference proteome</keyword>
<evidence type="ECO:0000313" key="2">
    <source>
        <dbReference type="EMBL" id="KAG7507297.1"/>
    </source>
</evidence>
<feature type="compositionally biased region" description="Basic and acidic residues" evidence="1">
    <location>
        <begin position="14"/>
        <end position="28"/>
    </location>
</feature>
<organism evidence="2 3">
    <name type="scientific">Solea senegalensis</name>
    <name type="common">Senegalese sole</name>
    <dbReference type="NCBI Taxonomy" id="28829"/>
    <lineage>
        <taxon>Eukaryota</taxon>
        <taxon>Metazoa</taxon>
        <taxon>Chordata</taxon>
        <taxon>Craniata</taxon>
        <taxon>Vertebrata</taxon>
        <taxon>Euteleostomi</taxon>
        <taxon>Actinopterygii</taxon>
        <taxon>Neopterygii</taxon>
        <taxon>Teleostei</taxon>
        <taxon>Neoteleostei</taxon>
        <taxon>Acanthomorphata</taxon>
        <taxon>Carangaria</taxon>
        <taxon>Pleuronectiformes</taxon>
        <taxon>Pleuronectoidei</taxon>
        <taxon>Soleidae</taxon>
        <taxon>Solea</taxon>
    </lineage>
</organism>
<proteinExistence type="predicted"/>
<dbReference type="AlphaFoldDB" id="A0AAV6RSF7"/>
<gene>
    <name evidence="2" type="ORF">JOB18_030374</name>
</gene>
<name>A0AAV6RSF7_SOLSE</name>
<reference evidence="2 3" key="1">
    <citation type="journal article" date="2021" name="Sci. Rep.">
        <title>Chromosome anchoring in Senegalese sole (Solea senegalensis) reveals sex-associated markers and genome rearrangements in flatfish.</title>
        <authorList>
            <person name="Guerrero-Cozar I."/>
            <person name="Gomez-Garrido J."/>
            <person name="Berbel C."/>
            <person name="Martinez-Blanch J.F."/>
            <person name="Alioto T."/>
            <person name="Claros M.G."/>
            <person name="Gagnaire P.A."/>
            <person name="Manchado M."/>
        </authorList>
    </citation>
    <scope>NUCLEOTIDE SEQUENCE [LARGE SCALE GENOMIC DNA]</scope>
    <source>
        <strain evidence="2">Sse05_10M</strain>
    </source>
</reference>
<sequence length="89" mass="10517">MEGKSERGKKRGRKIQEKTLENMEGKSERGKKRETKIKHEHMVTRSKVKVQKRKMKEEHLEKSERESEEGSSGAAQTLKMPLKRRKIQE</sequence>
<feature type="compositionally biased region" description="Basic and acidic residues" evidence="1">
    <location>
        <begin position="55"/>
        <end position="65"/>
    </location>
</feature>
<protein>
    <submittedName>
        <fullName evidence="2">Uncharacterized protein</fullName>
    </submittedName>
</protein>
<dbReference type="EMBL" id="JAGKHQ010000010">
    <property type="protein sequence ID" value="KAG7507297.1"/>
    <property type="molecule type" value="Genomic_DNA"/>
</dbReference>
<feature type="compositionally biased region" description="Basic residues" evidence="1">
    <location>
        <begin position="29"/>
        <end position="54"/>
    </location>
</feature>
<feature type="region of interest" description="Disordered" evidence="1">
    <location>
        <begin position="1"/>
        <end position="89"/>
    </location>
</feature>
<dbReference type="Proteomes" id="UP000693946">
    <property type="component" value="Linkage Group LG18"/>
</dbReference>